<proteinExistence type="predicted"/>
<protein>
    <submittedName>
        <fullName evidence="2">Uncharacterized protein</fullName>
    </submittedName>
</protein>
<dbReference type="Proteomes" id="UP000294563">
    <property type="component" value="Unassembled WGS sequence"/>
</dbReference>
<dbReference type="RefSeq" id="WP_162848126.1">
    <property type="nucleotide sequence ID" value="NZ_SOBH01000005.1"/>
</dbReference>
<dbReference type="EMBL" id="SOBH01000005">
    <property type="protein sequence ID" value="TDT72782.1"/>
    <property type="molecule type" value="Genomic_DNA"/>
</dbReference>
<name>A0A4R7LE03_9RHOB</name>
<dbReference type="AlphaFoldDB" id="A0A4R7LE03"/>
<keyword evidence="3" id="KW-1185">Reference proteome</keyword>
<sequence>MDPTGKEEPHLGTDEQGASRMKWKHSQFAVRVADMPDDLGKLLDMGLEEYVRGR</sequence>
<feature type="region of interest" description="Disordered" evidence="1">
    <location>
        <begin position="1"/>
        <end position="20"/>
    </location>
</feature>
<gene>
    <name evidence="2" type="ORF">BDE40_3635</name>
</gene>
<accession>A0A4R7LE03</accession>
<evidence type="ECO:0000313" key="3">
    <source>
        <dbReference type="Proteomes" id="UP000294563"/>
    </source>
</evidence>
<evidence type="ECO:0000256" key="1">
    <source>
        <dbReference type="SAM" id="MobiDB-lite"/>
    </source>
</evidence>
<organism evidence="2 3">
    <name type="scientific">Litoreibacter halocynthiae</name>
    <dbReference type="NCBI Taxonomy" id="1242689"/>
    <lineage>
        <taxon>Bacteria</taxon>
        <taxon>Pseudomonadati</taxon>
        <taxon>Pseudomonadota</taxon>
        <taxon>Alphaproteobacteria</taxon>
        <taxon>Rhodobacterales</taxon>
        <taxon>Roseobacteraceae</taxon>
        <taxon>Litoreibacter</taxon>
    </lineage>
</organism>
<reference evidence="2 3" key="1">
    <citation type="submission" date="2019-03" db="EMBL/GenBank/DDBJ databases">
        <title>Genomic Encyclopedia of Archaeal and Bacterial Type Strains, Phase II (KMG-II): from individual species to whole genera.</title>
        <authorList>
            <person name="Goeker M."/>
        </authorList>
    </citation>
    <scope>NUCLEOTIDE SEQUENCE [LARGE SCALE GENOMIC DNA]</scope>
    <source>
        <strain evidence="2 3">DSM 29467</strain>
    </source>
</reference>
<evidence type="ECO:0000313" key="2">
    <source>
        <dbReference type="EMBL" id="TDT72782.1"/>
    </source>
</evidence>
<comment type="caution">
    <text evidence="2">The sequence shown here is derived from an EMBL/GenBank/DDBJ whole genome shotgun (WGS) entry which is preliminary data.</text>
</comment>
<feature type="compositionally biased region" description="Basic and acidic residues" evidence="1">
    <location>
        <begin position="1"/>
        <end position="13"/>
    </location>
</feature>